<organism evidence="1 2">
    <name type="scientific">Micavibrio aeruginosavorus</name>
    <dbReference type="NCBI Taxonomy" id="349221"/>
    <lineage>
        <taxon>Bacteria</taxon>
        <taxon>Pseudomonadati</taxon>
        <taxon>Bdellovibrionota</taxon>
        <taxon>Bdellovibrionia</taxon>
        <taxon>Bdellovibrionales</taxon>
        <taxon>Pseudobdellovibrionaceae</taxon>
        <taxon>Micavibrio</taxon>
    </lineage>
</organism>
<dbReference type="AlphaFoldDB" id="A0A2W5HUV4"/>
<comment type="caution">
    <text evidence="1">The sequence shown here is derived from an EMBL/GenBank/DDBJ whole genome shotgun (WGS) entry which is preliminary data.</text>
</comment>
<dbReference type="Proteomes" id="UP000249739">
    <property type="component" value="Unassembled WGS sequence"/>
</dbReference>
<proteinExistence type="predicted"/>
<accession>A0A2W5HUV4</accession>
<gene>
    <name evidence="1" type="ORF">DI586_00575</name>
</gene>
<dbReference type="EMBL" id="QFOT01000002">
    <property type="protein sequence ID" value="PZP57419.1"/>
    <property type="molecule type" value="Genomic_DNA"/>
</dbReference>
<protein>
    <submittedName>
        <fullName evidence="1">Uncharacterized protein</fullName>
    </submittedName>
</protein>
<evidence type="ECO:0000313" key="2">
    <source>
        <dbReference type="Proteomes" id="UP000249739"/>
    </source>
</evidence>
<reference evidence="1 2" key="1">
    <citation type="submission" date="2017-08" db="EMBL/GenBank/DDBJ databases">
        <title>Infants hospitalized years apart are colonized by the same room-sourced microbial strains.</title>
        <authorList>
            <person name="Brooks B."/>
            <person name="Olm M.R."/>
            <person name="Firek B.A."/>
            <person name="Baker R."/>
            <person name="Thomas B.C."/>
            <person name="Morowitz M.J."/>
            <person name="Banfield J.F."/>
        </authorList>
    </citation>
    <scope>NUCLEOTIDE SEQUENCE [LARGE SCALE GENOMIC DNA]</scope>
    <source>
        <strain evidence="1">S2_006_000_R2_64</strain>
    </source>
</reference>
<name>A0A2W5HUV4_9BACT</name>
<evidence type="ECO:0000313" key="1">
    <source>
        <dbReference type="EMBL" id="PZP57419.1"/>
    </source>
</evidence>
<sequence length="121" mass="14088">MGVVIELFNRNAFFEKNDFTAHEKTILGDIAVEYRDQGLKVRLFLTGCPRYPVARFVDIVSQKEYMLITKHRTERGYFEYGVTPIGTRYKTILNFPEVVSLCREHILDRATQPDMPSRKLG</sequence>